<sequence length="285" mass="31305">MLTTMNEVLKIAEARNIAVGAFDTPNLENMFAVVKTAEKYNVPVILMYIPLLEDVAPVEFMAPVMVAVARNAKVPVAVHLDHCSDLECLKRCLELGFTSVMYDGSELSYEENVRNTKIAVEYARRYGADVEAEIGIMGGREAGGANVGSIKPEDMYTDPEDAKRFVEETKIDALAASFGTAHGFYTVAPKLDFARIEKIKSLVKIPLVMHGGSGVNAEDYVKAIHCGIRKINYYSYMGKAGVDGVKSCLEKHNGEVAFYHEIAAAATEKMQENVEKAIRTFSMQS</sequence>
<dbReference type="RefSeq" id="WP_117627936.1">
    <property type="nucleotide sequence ID" value="NZ_CABJDZ010000002.1"/>
</dbReference>
<gene>
    <name evidence="4" type="ORF">DW040_06140</name>
    <name evidence="3" type="ORF">DWW07_01210</name>
</gene>
<dbReference type="EMBL" id="QRZI01000001">
    <property type="protein sequence ID" value="RGV66342.1"/>
    <property type="molecule type" value="Genomic_DNA"/>
</dbReference>
<keyword evidence="2" id="KW-0862">Zinc</keyword>
<dbReference type="Pfam" id="PF01116">
    <property type="entry name" value="F_bP_aldolase"/>
    <property type="match status" value="1"/>
</dbReference>
<dbReference type="Gene3D" id="3.20.20.70">
    <property type="entry name" value="Aldolase class I"/>
    <property type="match status" value="1"/>
</dbReference>
<dbReference type="Proteomes" id="UP000284267">
    <property type="component" value="Unassembled WGS sequence"/>
</dbReference>
<dbReference type="EMBL" id="QROE01000002">
    <property type="protein sequence ID" value="RHK96772.1"/>
    <property type="molecule type" value="Genomic_DNA"/>
</dbReference>
<dbReference type="AlphaFoldDB" id="A0A395XDD2"/>
<dbReference type="Proteomes" id="UP000265828">
    <property type="component" value="Unassembled WGS sequence"/>
</dbReference>
<accession>A0A395XDD2</accession>
<reference evidence="5 6" key="1">
    <citation type="submission" date="2018-08" db="EMBL/GenBank/DDBJ databases">
        <title>A genome reference for cultivated species of the human gut microbiota.</title>
        <authorList>
            <person name="Zou Y."/>
            <person name="Xue W."/>
            <person name="Luo G."/>
        </authorList>
    </citation>
    <scope>NUCLEOTIDE SEQUENCE [LARGE SCALE GENOMIC DNA]</scope>
    <source>
        <strain evidence="3 5">AF14-23</strain>
        <strain evidence="4 6">AF39-4</strain>
    </source>
</reference>
<feature type="binding site" evidence="2">
    <location>
        <position position="133"/>
    </location>
    <ligand>
        <name>Zn(2+)</name>
        <dbReference type="ChEBI" id="CHEBI:29105"/>
        <label>2</label>
    </ligand>
</feature>
<feature type="binding site" evidence="2">
    <location>
        <position position="82"/>
    </location>
    <ligand>
        <name>Zn(2+)</name>
        <dbReference type="ChEBI" id="CHEBI:29105"/>
        <label>1</label>
        <note>catalytic</note>
    </ligand>
</feature>
<dbReference type="GO" id="GO:0008270">
    <property type="term" value="F:zinc ion binding"/>
    <property type="evidence" value="ECO:0007669"/>
    <property type="project" value="InterPro"/>
</dbReference>
<dbReference type="PROSITE" id="PS00806">
    <property type="entry name" value="ALDOLASE_CLASS_II_2"/>
    <property type="match status" value="1"/>
</dbReference>
<dbReference type="CDD" id="cd00947">
    <property type="entry name" value="TBP_aldolase_IIB"/>
    <property type="match status" value="1"/>
</dbReference>
<dbReference type="PIRSF" id="PIRSF001359">
    <property type="entry name" value="F_bP_aldolase_II"/>
    <property type="match status" value="1"/>
</dbReference>
<dbReference type="GO" id="GO:0005829">
    <property type="term" value="C:cytosol"/>
    <property type="evidence" value="ECO:0007669"/>
    <property type="project" value="TreeGrafter"/>
</dbReference>
<dbReference type="SUPFAM" id="SSF51569">
    <property type="entry name" value="Aldolase"/>
    <property type="match status" value="1"/>
</dbReference>
<comment type="cofactor">
    <cofactor evidence="2">
        <name>Zn(2+)</name>
        <dbReference type="ChEBI" id="CHEBI:29105"/>
    </cofactor>
    <text evidence="2">Binds 2 Zn(2+) ions per subunit. One is catalytic and the other provides a structural contribution.</text>
</comment>
<protein>
    <submittedName>
        <fullName evidence="3">Class II fructose-bisphosphate aldolase</fullName>
    </submittedName>
</protein>
<feature type="active site" description="Proton donor" evidence="1">
    <location>
        <position position="81"/>
    </location>
</feature>
<organism evidence="3 5">
    <name type="scientific">Blautia obeum</name>
    <dbReference type="NCBI Taxonomy" id="40520"/>
    <lineage>
        <taxon>Bacteria</taxon>
        <taxon>Bacillati</taxon>
        <taxon>Bacillota</taxon>
        <taxon>Clostridia</taxon>
        <taxon>Lachnospirales</taxon>
        <taxon>Lachnospiraceae</taxon>
        <taxon>Blautia</taxon>
    </lineage>
</organism>
<comment type="caution">
    <text evidence="3">The sequence shown here is derived from an EMBL/GenBank/DDBJ whole genome shotgun (WGS) entry which is preliminary data.</text>
</comment>
<evidence type="ECO:0000256" key="1">
    <source>
        <dbReference type="PIRSR" id="PIRSR001359-1"/>
    </source>
</evidence>
<keyword evidence="2" id="KW-0479">Metal-binding</keyword>
<dbReference type="GO" id="GO:0009025">
    <property type="term" value="F:tagatose-bisphosphate aldolase activity"/>
    <property type="evidence" value="ECO:0007669"/>
    <property type="project" value="TreeGrafter"/>
</dbReference>
<feature type="binding site" evidence="2">
    <location>
        <position position="103"/>
    </location>
    <ligand>
        <name>Zn(2+)</name>
        <dbReference type="ChEBI" id="CHEBI:29105"/>
        <label>2</label>
    </ligand>
</feature>
<evidence type="ECO:0000313" key="4">
    <source>
        <dbReference type="EMBL" id="RHK96772.1"/>
    </source>
</evidence>
<dbReference type="InterPro" id="IPR000771">
    <property type="entry name" value="FBA_II"/>
</dbReference>
<dbReference type="PANTHER" id="PTHR30304:SF0">
    <property type="entry name" value="D-TAGATOSE-1,6-BISPHOSPHATE ALDOLASE SUBUNIT GATY-RELATED"/>
    <property type="match status" value="1"/>
</dbReference>
<evidence type="ECO:0000313" key="3">
    <source>
        <dbReference type="EMBL" id="RGV66342.1"/>
    </source>
</evidence>
<dbReference type="NCBIfam" id="TIGR00167">
    <property type="entry name" value="cbbA"/>
    <property type="match status" value="1"/>
</dbReference>
<dbReference type="InterPro" id="IPR050246">
    <property type="entry name" value="Class_II_FBP_aldolase"/>
</dbReference>
<evidence type="ECO:0000256" key="2">
    <source>
        <dbReference type="PIRSR" id="PIRSR001359-3"/>
    </source>
</evidence>
<dbReference type="PANTHER" id="PTHR30304">
    <property type="entry name" value="D-TAGATOSE-1,6-BISPHOSPHATE ALDOLASE"/>
    <property type="match status" value="1"/>
</dbReference>
<name>A0A395XDD2_9FIRM</name>
<proteinExistence type="predicted"/>
<evidence type="ECO:0000313" key="6">
    <source>
        <dbReference type="Proteomes" id="UP000284267"/>
    </source>
</evidence>
<dbReference type="GO" id="GO:0005975">
    <property type="term" value="P:carbohydrate metabolic process"/>
    <property type="evidence" value="ECO:0007669"/>
    <property type="project" value="InterPro"/>
</dbReference>
<feature type="binding site" evidence="2">
    <location>
        <position position="210"/>
    </location>
    <ligand>
        <name>Zn(2+)</name>
        <dbReference type="ChEBI" id="CHEBI:29105"/>
        <label>1</label>
        <note>catalytic</note>
    </ligand>
</feature>
<dbReference type="InterPro" id="IPR013785">
    <property type="entry name" value="Aldolase_TIM"/>
</dbReference>
<feature type="binding site" evidence="2">
    <location>
        <position position="182"/>
    </location>
    <ligand>
        <name>Zn(2+)</name>
        <dbReference type="ChEBI" id="CHEBI:29105"/>
        <label>1</label>
        <note>catalytic</note>
    </ligand>
</feature>
<evidence type="ECO:0000313" key="5">
    <source>
        <dbReference type="Proteomes" id="UP000265828"/>
    </source>
</evidence>